<accession>A0ABY8UIJ4</accession>
<evidence type="ECO:0000313" key="2">
    <source>
        <dbReference type="EMBL" id="WIA21311.1"/>
    </source>
</evidence>
<dbReference type="Proteomes" id="UP001244341">
    <property type="component" value="Chromosome 13b"/>
</dbReference>
<evidence type="ECO:0000313" key="3">
    <source>
        <dbReference type="Proteomes" id="UP001244341"/>
    </source>
</evidence>
<reference evidence="2 3" key="1">
    <citation type="submission" date="2023-05" db="EMBL/GenBank/DDBJ databases">
        <title>A 100% complete, gapless, phased diploid assembly of the Scenedesmus obliquus UTEX 3031 genome.</title>
        <authorList>
            <person name="Biondi T.C."/>
            <person name="Hanschen E.R."/>
            <person name="Kwon T."/>
            <person name="Eng W."/>
            <person name="Kruse C.P.S."/>
            <person name="Koehler S.I."/>
            <person name="Kunde Y."/>
            <person name="Gleasner C.D."/>
            <person name="You Mak K.T."/>
            <person name="Polle J."/>
            <person name="Hovde B.T."/>
            <person name="Starkenburg S.R."/>
        </authorList>
    </citation>
    <scope>NUCLEOTIDE SEQUENCE [LARGE SCALE GENOMIC DNA]</scope>
    <source>
        <strain evidence="2 3">DOE0152z</strain>
    </source>
</reference>
<gene>
    <name evidence="2" type="ORF">OEZ85_000541</name>
</gene>
<dbReference type="Gene3D" id="3.90.550.10">
    <property type="entry name" value="Spore Coat Polysaccharide Biosynthesis Protein SpsA, Chain A"/>
    <property type="match status" value="1"/>
</dbReference>
<organism evidence="2 3">
    <name type="scientific">Tetradesmus obliquus</name>
    <name type="common">Green alga</name>
    <name type="synonym">Acutodesmus obliquus</name>
    <dbReference type="NCBI Taxonomy" id="3088"/>
    <lineage>
        <taxon>Eukaryota</taxon>
        <taxon>Viridiplantae</taxon>
        <taxon>Chlorophyta</taxon>
        <taxon>core chlorophytes</taxon>
        <taxon>Chlorophyceae</taxon>
        <taxon>CS clade</taxon>
        <taxon>Sphaeropleales</taxon>
        <taxon>Scenedesmaceae</taxon>
        <taxon>Tetradesmus</taxon>
    </lineage>
</organism>
<name>A0ABY8UIJ4_TETOB</name>
<dbReference type="SUPFAM" id="SSF53448">
    <property type="entry name" value="Nucleotide-diphospho-sugar transferases"/>
    <property type="match status" value="1"/>
</dbReference>
<evidence type="ECO:0008006" key="4">
    <source>
        <dbReference type="Google" id="ProtNLM"/>
    </source>
</evidence>
<protein>
    <recommendedName>
        <fullName evidence="4">Glycosyltransferase 2-like domain-containing protein</fullName>
    </recommendedName>
</protein>
<sequence length="289" mass="33025">MSPPHGAIWYEVQHLKEYADNVVIITCEHTPSVAEGWNAVFQAFPNEAWGVYCARDTAWMPGSLQKLAGHMWRASNDSSIEVALMNWTYPIGGGLYNSFGLTRAAIGRFGLFDENIYPAFFEDNDFQIRQARMQRQMRVQVLPDVIMQHGKRSEQRYRSGVHTSNDPNDEQREKHMSSYWQQRVEISKAYLIRKWGCKDRDFGGCQYRTPFNKSLPVWYWHTSKHQRALDRGLTANGSHIIDGEGIAVYKRPANDSYIGWAGYNESAHVCRITGPVGVVARNASGVWCI</sequence>
<keyword evidence="3" id="KW-1185">Reference proteome</keyword>
<evidence type="ECO:0000256" key="1">
    <source>
        <dbReference type="SAM" id="MobiDB-lite"/>
    </source>
</evidence>
<dbReference type="InterPro" id="IPR029044">
    <property type="entry name" value="Nucleotide-diphossugar_trans"/>
</dbReference>
<dbReference type="EMBL" id="CP126220">
    <property type="protein sequence ID" value="WIA21311.1"/>
    <property type="molecule type" value="Genomic_DNA"/>
</dbReference>
<feature type="region of interest" description="Disordered" evidence="1">
    <location>
        <begin position="152"/>
        <end position="174"/>
    </location>
</feature>
<proteinExistence type="predicted"/>